<feature type="region of interest" description="Disordered" evidence="1">
    <location>
        <begin position="1"/>
        <end position="30"/>
    </location>
</feature>
<proteinExistence type="predicted"/>
<sequence>MRPLSNLPGSVPGRGNERSCHAPDCLGPRSRGREAMRLSAYLFLAINLGDRGVVTLVRATSWKALNPVAKTSKKTGL</sequence>
<accession>A0AAE1NHA1</accession>
<protein>
    <submittedName>
        <fullName evidence="2">Uncharacterized protein</fullName>
    </submittedName>
</protein>
<reference evidence="2" key="1">
    <citation type="submission" date="2023-11" db="EMBL/GenBank/DDBJ databases">
        <title>Genome assemblies of two species of porcelain crab, Petrolisthes cinctipes and Petrolisthes manimaculis (Anomura: Porcellanidae).</title>
        <authorList>
            <person name="Angst P."/>
        </authorList>
    </citation>
    <scope>NUCLEOTIDE SEQUENCE</scope>
    <source>
        <strain evidence="2">PB745_02</strain>
        <tissue evidence="2">Gill</tissue>
    </source>
</reference>
<organism evidence="2 3">
    <name type="scientific">Petrolisthes manimaculis</name>
    <dbReference type="NCBI Taxonomy" id="1843537"/>
    <lineage>
        <taxon>Eukaryota</taxon>
        <taxon>Metazoa</taxon>
        <taxon>Ecdysozoa</taxon>
        <taxon>Arthropoda</taxon>
        <taxon>Crustacea</taxon>
        <taxon>Multicrustacea</taxon>
        <taxon>Malacostraca</taxon>
        <taxon>Eumalacostraca</taxon>
        <taxon>Eucarida</taxon>
        <taxon>Decapoda</taxon>
        <taxon>Pleocyemata</taxon>
        <taxon>Anomura</taxon>
        <taxon>Galatheoidea</taxon>
        <taxon>Porcellanidae</taxon>
        <taxon>Petrolisthes</taxon>
    </lineage>
</organism>
<dbReference type="Proteomes" id="UP001292094">
    <property type="component" value="Unassembled WGS sequence"/>
</dbReference>
<gene>
    <name evidence="2" type="ORF">Pmani_037909</name>
</gene>
<evidence type="ECO:0000313" key="2">
    <source>
        <dbReference type="EMBL" id="KAK4289109.1"/>
    </source>
</evidence>
<dbReference type="AlphaFoldDB" id="A0AAE1NHA1"/>
<dbReference type="EMBL" id="JAWZYT010005985">
    <property type="protein sequence ID" value="KAK4289109.1"/>
    <property type="molecule type" value="Genomic_DNA"/>
</dbReference>
<name>A0AAE1NHA1_9EUCA</name>
<evidence type="ECO:0000313" key="3">
    <source>
        <dbReference type="Proteomes" id="UP001292094"/>
    </source>
</evidence>
<keyword evidence="3" id="KW-1185">Reference proteome</keyword>
<comment type="caution">
    <text evidence="2">The sequence shown here is derived from an EMBL/GenBank/DDBJ whole genome shotgun (WGS) entry which is preliminary data.</text>
</comment>
<evidence type="ECO:0000256" key="1">
    <source>
        <dbReference type="SAM" id="MobiDB-lite"/>
    </source>
</evidence>